<evidence type="ECO:0000313" key="8">
    <source>
        <dbReference type="Proteomes" id="UP000289152"/>
    </source>
</evidence>
<dbReference type="InterPro" id="IPR036291">
    <property type="entry name" value="NAD(P)-bd_dom_sf"/>
</dbReference>
<dbReference type="InParanoid" id="A0A4Q1BR30"/>
<evidence type="ECO:0000256" key="4">
    <source>
        <dbReference type="RuleBase" id="RU361277"/>
    </source>
</evidence>
<dbReference type="GO" id="GO:0008270">
    <property type="term" value="F:zinc ion binding"/>
    <property type="evidence" value="ECO:0007669"/>
    <property type="project" value="InterPro"/>
</dbReference>
<dbReference type="GO" id="GO:0016491">
    <property type="term" value="F:oxidoreductase activity"/>
    <property type="evidence" value="ECO:0007669"/>
    <property type="project" value="UniProtKB-KW"/>
</dbReference>
<keyword evidence="2 4" id="KW-0862">Zinc</keyword>
<accession>A0A4Q1BR30</accession>
<dbReference type="VEuPathDB" id="FungiDB:TREMEDRAFT_40868"/>
<dbReference type="Gene3D" id="3.40.50.720">
    <property type="entry name" value="NAD(P)-binding Rossmann-like Domain"/>
    <property type="match status" value="1"/>
</dbReference>
<feature type="domain" description="Alcohol dehydrogenase-like C-terminal" evidence="5">
    <location>
        <begin position="175"/>
        <end position="307"/>
    </location>
</feature>
<evidence type="ECO:0000256" key="3">
    <source>
        <dbReference type="ARBA" id="ARBA00023002"/>
    </source>
</evidence>
<dbReference type="Gene3D" id="3.90.180.10">
    <property type="entry name" value="Medium-chain alcohol dehydrogenases, catalytic domain"/>
    <property type="match status" value="1"/>
</dbReference>
<proteinExistence type="inferred from homology"/>
<keyword evidence="3" id="KW-0560">Oxidoreductase</keyword>
<comment type="cofactor">
    <cofactor evidence="4">
        <name>Zn(2+)</name>
        <dbReference type="ChEBI" id="CHEBI:29105"/>
    </cofactor>
</comment>
<dbReference type="SUPFAM" id="SSF50129">
    <property type="entry name" value="GroES-like"/>
    <property type="match status" value="1"/>
</dbReference>
<comment type="caution">
    <text evidence="7">The sequence shown here is derived from an EMBL/GenBank/DDBJ whole genome shotgun (WGS) entry which is preliminary data.</text>
</comment>
<keyword evidence="8" id="KW-1185">Reference proteome</keyword>
<dbReference type="Proteomes" id="UP000289152">
    <property type="component" value="Unassembled WGS sequence"/>
</dbReference>
<evidence type="ECO:0000256" key="1">
    <source>
        <dbReference type="ARBA" id="ARBA00022723"/>
    </source>
</evidence>
<protein>
    <submittedName>
        <fullName evidence="7">Chlorophyll synthesis pathway protein BchC</fullName>
    </submittedName>
</protein>
<dbReference type="InterPro" id="IPR011032">
    <property type="entry name" value="GroES-like_sf"/>
</dbReference>
<sequence>MVANGEMKALWYSQPREFDIRTVPIPKVGPTEILLKVDICGVCGTDAHIHEGEFISKFPLIPGHEAVGRVVEFGEKVTGFEKGDRVAADVGETCRSCHYCRRGEELFCEHFSPAGVTRDGGFADYIKYDFSKCYKIKNLSDEEATLLEPASCAIHGMDKLQMPFGAKVLLIGAGPTGLILAQLMKIGGAAHITIAANKGIKMDLARQLDAGDAYIDLDRNDAAAQWAKIKQDNPYGFDVVAECTGVESIVDDAINYVSRGGTLLVYGVYEDKARVHWSPTKIFVDEIKIIGSFSQTYCFPRAIELLDSGKIRTKGMVTDVFPLEQYQDALDKMASRQALKIAIRP</sequence>
<dbReference type="PROSITE" id="PS00059">
    <property type="entry name" value="ADH_ZINC"/>
    <property type="match status" value="1"/>
</dbReference>
<evidence type="ECO:0000313" key="7">
    <source>
        <dbReference type="EMBL" id="RXK40415.1"/>
    </source>
</evidence>
<evidence type="ECO:0000259" key="5">
    <source>
        <dbReference type="Pfam" id="PF00107"/>
    </source>
</evidence>
<feature type="domain" description="Alcohol dehydrogenase-like N-terminal" evidence="6">
    <location>
        <begin position="29"/>
        <end position="137"/>
    </location>
</feature>
<dbReference type="OMA" id="MGLMMLE"/>
<dbReference type="AlphaFoldDB" id="A0A4Q1BR30"/>
<dbReference type="EMBL" id="SDIL01000018">
    <property type="protein sequence ID" value="RXK40415.1"/>
    <property type="molecule type" value="Genomic_DNA"/>
</dbReference>
<keyword evidence="1 4" id="KW-0479">Metal-binding</keyword>
<dbReference type="SUPFAM" id="SSF51735">
    <property type="entry name" value="NAD(P)-binding Rossmann-fold domains"/>
    <property type="match status" value="1"/>
</dbReference>
<name>A0A4Q1BR30_TREME</name>
<dbReference type="PANTHER" id="PTHR43401:SF2">
    <property type="entry name" value="L-THREONINE 3-DEHYDROGENASE"/>
    <property type="match status" value="1"/>
</dbReference>
<dbReference type="InterPro" id="IPR013149">
    <property type="entry name" value="ADH-like_C"/>
</dbReference>
<dbReference type="STRING" id="5217.A0A4Q1BR30"/>
<dbReference type="Pfam" id="PF08240">
    <property type="entry name" value="ADH_N"/>
    <property type="match status" value="1"/>
</dbReference>
<gene>
    <name evidence="7" type="ORF">M231_02248</name>
</gene>
<dbReference type="InterPro" id="IPR050129">
    <property type="entry name" value="Zn_alcohol_dh"/>
</dbReference>
<comment type="similarity">
    <text evidence="4">Belongs to the zinc-containing alcohol dehydrogenase family.</text>
</comment>
<organism evidence="7 8">
    <name type="scientific">Tremella mesenterica</name>
    <name type="common">Jelly fungus</name>
    <dbReference type="NCBI Taxonomy" id="5217"/>
    <lineage>
        <taxon>Eukaryota</taxon>
        <taxon>Fungi</taxon>
        <taxon>Dikarya</taxon>
        <taxon>Basidiomycota</taxon>
        <taxon>Agaricomycotina</taxon>
        <taxon>Tremellomycetes</taxon>
        <taxon>Tremellales</taxon>
        <taxon>Tremellaceae</taxon>
        <taxon>Tremella</taxon>
    </lineage>
</organism>
<dbReference type="InterPro" id="IPR002328">
    <property type="entry name" value="ADH_Zn_CS"/>
</dbReference>
<evidence type="ECO:0000259" key="6">
    <source>
        <dbReference type="Pfam" id="PF08240"/>
    </source>
</evidence>
<evidence type="ECO:0000256" key="2">
    <source>
        <dbReference type="ARBA" id="ARBA00022833"/>
    </source>
</evidence>
<dbReference type="CDD" id="cd08234">
    <property type="entry name" value="threonine_DH_like"/>
    <property type="match status" value="1"/>
</dbReference>
<dbReference type="PANTHER" id="PTHR43401">
    <property type="entry name" value="L-THREONINE 3-DEHYDROGENASE"/>
    <property type="match status" value="1"/>
</dbReference>
<reference evidence="7 8" key="1">
    <citation type="submission" date="2016-06" db="EMBL/GenBank/DDBJ databases">
        <title>Evolution of pathogenesis and genome organization in the Tremellales.</title>
        <authorList>
            <person name="Cuomo C."/>
            <person name="Litvintseva A."/>
            <person name="Heitman J."/>
            <person name="Chen Y."/>
            <person name="Sun S."/>
            <person name="Springer D."/>
            <person name="Dromer F."/>
            <person name="Young S."/>
            <person name="Zeng Q."/>
            <person name="Chapman S."/>
            <person name="Gujja S."/>
            <person name="Saif S."/>
            <person name="Birren B."/>
        </authorList>
    </citation>
    <scope>NUCLEOTIDE SEQUENCE [LARGE SCALE GENOMIC DNA]</scope>
    <source>
        <strain evidence="7 8">ATCC 28783</strain>
    </source>
</reference>
<dbReference type="Pfam" id="PF00107">
    <property type="entry name" value="ADH_zinc_N"/>
    <property type="match status" value="1"/>
</dbReference>
<dbReference type="InterPro" id="IPR013154">
    <property type="entry name" value="ADH-like_N"/>
</dbReference>
<dbReference type="OrthoDB" id="5363962at2759"/>